<dbReference type="Pfam" id="PF00072">
    <property type="entry name" value="Response_reg"/>
    <property type="match status" value="1"/>
</dbReference>
<dbReference type="RefSeq" id="WP_141492718.1">
    <property type="nucleotide sequence ID" value="NZ_CP032485.1"/>
</dbReference>
<evidence type="ECO:0000259" key="9">
    <source>
        <dbReference type="PROSITE" id="PS51755"/>
    </source>
</evidence>
<dbReference type="Gene3D" id="3.40.50.2300">
    <property type="match status" value="1"/>
</dbReference>
<dbReference type="InterPro" id="IPR011006">
    <property type="entry name" value="CheY-like_superfamily"/>
</dbReference>
<dbReference type="AlphaFoldDB" id="A0A4Y6V676"/>
<dbReference type="PROSITE" id="PS51755">
    <property type="entry name" value="OMPR_PHOB"/>
    <property type="match status" value="1"/>
</dbReference>
<dbReference type="Proteomes" id="UP000317214">
    <property type="component" value="Chromosome"/>
</dbReference>
<dbReference type="GO" id="GO:0005829">
    <property type="term" value="C:cytosol"/>
    <property type="evidence" value="ECO:0007669"/>
    <property type="project" value="TreeGrafter"/>
</dbReference>
<organism evidence="10 11">
    <name type="scientific">Neokomagataea tanensis</name>
    <dbReference type="NCBI Taxonomy" id="661191"/>
    <lineage>
        <taxon>Bacteria</taxon>
        <taxon>Pseudomonadati</taxon>
        <taxon>Pseudomonadota</taxon>
        <taxon>Alphaproteobacteria</taxon>
        <taxon>Acetobacterales</taxon>
        <taxon>Acetobacteraceae</taxon>
        <taxon>Neokomagataea</taxon>
    </lineage>
</organism>
<evidence type="ECO:0000259" key="8">
    <source>
        <dbReference type="PROSITE" id="PS50110"/>
    </source>
</evidence>
<dbReference type="SUPFAM" id="SSF52172">
    <property type="entry name" value="CheY-like"/>
    <property type="match status" value="1"/>
</dbReference>
<feature type="domain" description="OmpR/PhoB-type" evidence="9">
    <location>
        <begin position="135"/>
        <end position="233"/>
    </location>
</feature>
<dbReference type="PROSITE" id="PS50110">
    <property type="entry name" value="RESPONSE_REGULATORY"/>
    <property type="match status" value="1"/>
</dbReference>
<evidence type="ECO:0000256" key="1">
    <source>
        <dbReference type="ARBA" id="ARBA00022553"/>
    </source>
</evidence>
<feature type="DNA-binding region" description="OmpR/PhoB-type" evidence="7">
    <location>
        <begin position="135"/>
        <end position="233"/>
    </location>
</feature>
<dbReference type="SMART" id="SM00862">
    <property type="entry name" value="Trans_reg_C"/>
    <property type="match status" value="1"/>
</dbReference>
<dbReference type="PANTHER" id="PTHR48111">
    <property type="entry name" value="REGULATOR OF RPOS"/>
    <property type="match status" value="1"/>
</dbReference>
<dbReference type="InterPro" id="IPR001789">
    <property type="entry name" value="Sig_transdc_resp-reg_receiver"/>
</dbReference>
<gene>
    <name evidence="10" type="ORF">D5366_06185</name>
</gene>
<dbReference type="PANTHER" id="PTHR48111:SF40">
    <property type="entry name" value="PHOSPHATE REGULON TRANSCRIPTIONAL REGULATORY PROTEIN PHOB"/>
    <property type="match status" value="1"/>
</dbReference>
<feature type="modified residue" description="4-aspartylphosphate" evidence="6">
    <location>
        <position position="61"/>
    </location>
</feature>
<evidence type="ECO:0000256" key="2">
    <source>
        <dbReference type="ARBA" id="ARBA00023012"/>
    </source>
</evidence>
<dbReference type="FunFam" id="3.40.50.2300:FF:000001">
    <property type="entry name" value="DNA-binding response regulator PhoB"/>
    <property type="match status" value="1"/>
</dbReference>
<proteinExistence type="predicted"/>
<dbReference type="InterPro" id="IPR039420">
    <property type="entry name" value="WalR-like"/>
</dbReference>
<accession>A0A4Y6V676</accession>
<dbReference type="GO" id="GO:0006355">
    <property type="term" value="P:regulation of DNA-templated transcription"/>
    <property type="evidence" value="ECO:0007669"/>
    <property type="project" value="InterPro"/>
</dbReference>
<dbReference type="InterPro" id="IPR016032">
    <property type="entry name" value="Sig_transdc_resp-reg_C-effctor"/>
</dbReference>
<sequence>MSGSTTLRAKGLILVVEDDPALSLMMRYNLEQRGYRVEMAGDAETALEFLATSRPDAAVLDWMLPGLSGLDLCRRIRSNPALRDLPVLLLTARSEEQDAIRGLDTGADDYLIKPCSIDTLDARLRALLRRHQSSYDVLTFADITLDPETHRVERGGRLLSLGPTEYRLLDLLIRNPRKVFSREDLLRRIWGQNIHVEIRTIDVHIRRLRKAINGPNEIDLVRTVRAAGYALDDGPIAQEGG</sequence>
<evidence type="ECO:0000256" key="7">
    <source>
        <dbReference type="PROSITE-ProRule" id="PRU01091"/>
    </source>
</evidence>
<dbReference type="InterPro" id="IPR001867">
    <property type="entry name" value="OmpR/PhoB-type_DNA-bd"/>
</dbReference>
<feature type="domain" description="Response regulatory" evidence="8">
    <location>
        <begin position="12"/>
        <end position="128"/>
    </location>
</feature>
<dbReference type="SMART" id="SM00448">
    <property type="entry name" value="REC"/>
    <property type="match status" value="1"/>
</dbReference>
<dbReference type="GO" id="GO:0000976">
    <property type="term" value="F:transcription cis-regulatory region binding"/>
    <property type="evidence" value="ECO:0007669"/>
    <property type="project" value="TreeGrafter"/>
</dbReference>
<keyword evidence="4 7" id="KW-0238">DNA-binding</keyword>
<dbReference type="KEGG" id="ntn:D5366_06185"/>
<dbReference type="GO" id="GO:0000156">
    <property type="term" value="F:phosphorelay response regulator activity"/>
    <property type="evidence" value="ECO:0007669"/>
    <property type="project" value="TreeGrafter"/>
</dbReference>
<dbReference type="Gene3D" id="1.10.10.10">
    <property type="entry name" value="Winged helix-like DNA-binding domain superfamily/Winged helix DNA-binding domain"/>
    <property type="match status" value="1"/>
</dbReference>
<keyword evidence="3" id="KW-0805">Transcription regulation</keyword>
<evidence type="ECO:0000256" key="4">
    <source>
        <dbReference type="ARBA" id="ARBA00023125"/>
    </source>
</evidence>
<protein>
    <submittedName>
        <fullName evidence="10">Response regulator</fullName>
    </submittedName>
</protein>
<keyword evidence="2" id="KW-0902">Two-component regulatory system</keyword>
<keyword evidence="1 6" id="KW-0597">Phosphoprotein</keyword>
<dbReference type="SUPFAM" id="SSF46894">
    <property type="entry name" value="C-terminal effector domain of the bipartite response regulators"/>
    <property type="match status" value="1"/>
</dbReference>
<evidence type="ECO:0000313" key="10">
    <source>
        <dbReference type="EMBL" id="QDH24874.1"/>
    </source>
</evidence>
<dbReference type="Pfam" id="PF00486">
    <property type="entry name" value="Trans_reg_C"/>
    <property type="match status" value="1"/>
</dbReference>
<evidence type="ECO:0000256" key="6">
    <source>
        <dbReference type="PROSITE-ProRule" id="PRU00169"/>
    </source>
</evidence>
<keyword evidence="5" id="KW-0804">Transcription</keyword>
<keyword evidence="11" id="KW-1185">Reference proteome</keyword>
<evidence type="ECO:0000256" key="3">
    <source>
        <dbReference type="ARBA" id="ARBA00023015"/>
    </source>
</evidence>
<dbReference type="OrthoDB" id="9802426at2"/>
<evidence type="ECO:0000256" key="5">
    <source>
        <dbReference type="ARBA" id="ARBA00023163"/>
    </source>
</evidence>
<reference evidence="10 11" key="1">
    <citation type="submission" date="2018-09" db="EMBL/GenBank/DDBJ databases">
        <title>The complete genome sequence of Neokomagataea tanensis NBRC 106556(T).</title>
        <authorList>
            <person name="Chua K.-O."/>
            <person name="See-Too W.-S."/>
            <person name="Hong K.-W."/>
            <person name="Yin W.-F."/>
            <person name="Chan K.-G."/>
        </authorList>
    </citation>
    <scope>NUCLEOTIDE SEQUENCE [LARGE SCALE GENOMIC DNA]</scope>
    <source>
        <strain evidence="11">AH13 \ NBRC 106556</strain>
    </source>
</reference>
<dbReference type="GO" id="GO:0032993">
    <property type="term" value="C:protein-DNA complex"/>
    <property type="evidence" value="ECO:0007669"/>
    <property type="project" value="TreeGrafter"/>
</dbReference>
<dbReference type="InterPro" id="IPR036388">
    <property type="entry name" value="WH-like_DNA-bd_sf"/>
</dbReference>
<evidence type="ECO:0000313" key="11">
    <source>
        <dbReference type="Proteomes" id="UP000317214"/>
    </source>
</evidence>
<dbReference type="CDD" id="cd00383">
    <property type="entry name" value="trans_reg_C"/>
    <property type="match status" value="1"/>
</dbReference>
<name>A0A4Y6V676_9PROT</name>
<dbReference type="EMBL" id="CP032485">
    <property type="protein sequence ID" value="QDH24874.1"/>
    <property type="molecule type" value="Genomic_DNA"/>
</dbReference>